<keyword evidence="2" id="KW-1185">Reference proteome</keyword>
<organism evidence="1 2">
    <name type="scientific">Rhododendron molle</name>
    <name type="common">Chinese azalea</name>
    <name type="synonym">Azalea mollis</name>
    <dbReference type="NCBI Taxonomy" id="49168"/>
    <lineage>
        <taxon>Eukaryota</taxon>
        <taxon>Viridiplantae</taxon>
        <taxon>Streptophyta</taxon>
        <taxon>Embryophyta</taxon>
        <taxon>Tracheophyta</taxon>
        <taxon>Spermatophyta</taxon>
        <taxon>Magnoliopsida</taxon>
        <taxon>eudicotyledons</taxon>
        <taxon>Gunneridae</taxon>
        <taxon>Pentapetalae</taxon>
        <taxon>asterids</taxon>
        <taxon>Ericales</taxon>
        <taxon>Ericaceae</taxon>
        <taxon>Ericoideae</taxon>
        <taxon>Rhodoreae</taxon>
        <taxon>Rhododendron</taxon>
    </lineage>
</organism>
<dbReference type="EMBL" id="CM046394">
    <property type="protein sequence ID" value="KAI8547586.1"/>
    <property type="molecule type" value="Genomic_DNA"/>
</dbReference>
<accession>A0ACC0N2V5</accession>
<evidence type="ECO:0000313" key="1">
    <source>
        <dbReference type="EMBL" id="KAI8547586.1"/>
    </source>
</evidence>
<sequence length="127" mass="13999">MCVSIIIALTWKHIDILGCLHTLVYAFQSARNVIVVTSSLMKDMNRKTDIYRANAIRVLCCITDETFLTQIDRYFKQAIVEKNPVVASAALVSGIHVLQLIRDSKYKQPGGGPSILGVSSELSSTQS</sequence>
<protein>
    <submittedName>
        <fullName evidence="1">Uncharacterized protein</fullName>
    </submittedName>
</protein>
<name>A0ACC0N2V5_RHOML</name>
<evidence type="ECO:0000313" key="2">
    <source>
        <dbReference type="Proteomes" id="UP001062846"/>
    </source>
</evidence>
<comment type="caution">
    <text evidence="1">The sequence shown here is derived from an EMBL/GenBank/DDBJ whole genome shotgun (WGS) entry which is preliminary data.</text>
</comment>
<reference evidence="1" key="1">
    <citation type="submission" date="2022-02" db="EMBL/GenBank/DDBJ databases">
        <title>Plant Genome Project.</title>
        <authorList>
            <person name="Zhang R.-G."/>
        </authorList>
    </citation>
    <scope>NUCLEOTIDE SEQUENCE</scope>
    <source>
        <strain evidence="1">AT1</strain>
    </source>
</reference>
<proteinExistence type="predicted"/>
<gene>
    <name evidence="1" type="ORF">RHMOL_Rhmol07G0207700</name>
</gene>
<dbReference type="Proteomes" id="UP001062846">
    <property type="component" value="Chromosome 7"/>
</dbReference>